<feature type="domain" description="Phage tail collar" evidence="1">
    <location>
        <begin position="7"/>
        <end position="62"/>
    </location>
</feature>
<dbReference type="SUPFAM" id="SSF88874">
    <property type="entry name" value="Receptor-binding domain of short tail fibre protein gp12"/>
    <property type="match status" value="1"/>
</dbReference>
<sequence>MTTPYLGEIRLFAWNRIPKGWMACSGQTLGITQNQALFSLLGVTYGGDGVTTFKLPDLRGRVSMHWSSTDSPPVALGTSAGSEHVTLTVSNLPGHTHMLAASTGGGDSATFTDNYMATAMVTSTPPAATNFYAPPGNLVALDPGSVSPTGGNLPHENCQPSLVLNPCIAVQGVYPSRN</sequence>
<protein>
    <submittedName>
        <fullName evidence="2">Phage tail protein</fullName>
    </submittedName>
</protein>
<accession>A0A7T3DF63</accession>
<dbReference type="RefSeq" id="WP_016450615.1">
    <property type="nucleotide sequence ID" value="NZ_CP065748.1"/>
</dbReference>
<dbReference type="EMBL" id="CP065748">
    <property type="protein sequence ID" value="QPS82896.1"/>
    <property type="molecule type" value="Genomic_DNA"/>
</dbReference>
<dbReference type="Gene3D" id="3.90.1340.10">
    <property type="entry name" value="Phage tail collar domain"/>
    <property type="match status" value="1"/>
</dbReference>
<dbReference type="AlphaFoldDB" id="A0A7T3DF63"/>
<dbReference type="KEGG" id="dla:I6G47_07400"/>
<dbReference type="Pfam" id="PF07484">
    <property type="entry name" value="Collar"/>
    <property type="match status" value="1"/>
</dbReference>
<reference evidence="2 3" key="1">
    <citation type="submission" date="2020-12" db="EMBL/GenBank/DDBJ databases">
        <title>FDA dAtabase for Regulatory Grade micrObial Sequences (FDA-ARGOS): Supporting development and validation of Infectious Disease Dx tests.</title>
        <authorList>
            <person name="Sproer C."/>
            <person name="Gronow S."/>
            <person name="Severitt S."/>
            <person name="Schroder I."/>
            <person name="Tallon L."/>
            <person name="Sadzewicz L."/>
            <person name="Zhao X."/>
            <person name="Boylan J."/>
            <person name="Ott S."/>
            <person name="Bowen H."/>
            <person name="Vavikolanu K."/>
            <person name="Mehta A."/>
            <person name="Aluvathingal J."/>
            <person name="Nadendla S."/>
            <person name="Lowell S."/>
            <person name="Myers T."/>
            <person name="Yan Y."/>
            <person name="Sichtig H."/>
        </authorList>
    </citation>
    <scope>NUCLEOTIDE SEQUENCE [LARGE SCALE GENOMIC DNA]</scope>
    <source>
        <strain evidence="2 3">FDAARGOS_890</strain>
    </source>
</reference>
<organism evidence="2 3">
    <name type="scientific">Delftia lacustris</name>
    <dbReference type="NCBI Taxonomy" id="558537"/>
    <lineage>
        <taxon>Bacteria</taxon>
        <taxon>Pseudomonadati</taxon>
        <taxon>Pseudomonadota</taxon>
        <taxon>Betaproteobacteria</taxon>
        <taxon>Burkholderiales</taxon>
        <taxon>Comamonadaceae</taxon>
        <taxon>Delftia</taxon>
    </lineage>
</organism>
<dbReference type="Proteomes" id="UP000595064">
    <property type="component" value="Chromosome"/>
</dbReference>
<dbReference type="InterPro" id="IPR037053">
    <property type="entry name" value="Phage_tail_collar_dom_sf"/>
</dbReference>
<proteinExistence type="predicted"/>
<evidence type="ECO:0000259" key="1">
    <source>
        <dbReference type="Pfam" id="PF07484"/>
    </source>
</evidence>
<evidence type="ECO:0000313" key="2">
    <source>
        <dbReference type="EMBL" id="QPS82896.1"/>
    </source>
</evidence>
<name>A0A7T3DF63_9BURK</name>
<keyword evidence="3" id="KW-1185">Reference proteome</keyword>
<dbReference type="InterPro" id="IPR011083">
    <property type="entry name" value="Phage_tail_collar_dom"/>
</dbReference>
<gene>
    <name evidence="2" type="ORF">I6G47_07400</name>
</gene>
<evidence type="ECO:0000313" key="3">
    <source>
        <dbReference type="Proteomes" id="UP000595064"/>
    </source>
</evidence>